<feature type="domain" description="Protein kinase" evidence="6">
    <location>
        <begin position="791"/>
        <end position="1050"/>
    </location>
</feature>
<name>A0AAN9G5M1_9CAEN</name>
<dbReference type="InterPro" id="IPR003961">
    <property type="entry name" value="FN3_dom"/>
</dbReference>
<feature type="domain" description="Fibronectin type-III" evidence="7">
    <location>
        <begin position="606"/>
        <end position="696"/>
    </location>
</feature>
<dbReference type="GO" id="GO:0004714">
    <property type="term" value="F:transmembrane receptor protein tyrosine kinase activity"/>
    <property type="evidence" value="ECO:0007669"/>
    <property type="project" value="TreeGrafter"/>
</dbReference>
<feature type="binding site" evidence="3">
    <location>
        <position position="825"/>
    </location>
    <ligand>
        <name>ATP</name>
        <dbReference type="ChEBI" id="CHEBI:30616"/>
    </ligand>
</feature>
<reference evidence="8 9" key="1">
    <citation type="submission" date="2024-02" db="EMBL/GenBank/DDBJ databases">
        <title>Chromosome-scale genome assembly of the rough periwinkle Littorina saxatilis.</title>
        <authorList>
            <person name="De Jode A."/>
            <person name="Faria R."/>
            <person name="Formenti G."/>
            <person name="Sims Y."/>
            <person name="Smith T.P."/>
            <person name="Tracey A."/>
            <person name="Wood J.M.D."/>
            <person name="Zagrodzka Z.B."/>
            <person name="Johannesson K."/>
            <person name="Butlin R.K."/>
            <person name="Leder E.H."/>
        </authorList>
    </citation>
    <scope>NUCLEOTIDE SEQUENCE [LARGE SCALE GENOMIC DNA]</scope>
    <source>
        <strain evidence="8">Snail1</strain>
        <tissue evidence="8">Muscle</tissue>
    </source>
</reference>
<evidence type="ECO:0000256" key="4">
    <source>
        <dbReference type="SAM" id="MobiDB-lite"/>
    </source>
</evidence>
<organism evidence="8 9">
    <name type="scientific">Littorina saxatilis</name>
    <dbReference type="NCBI Taxonomy" id="31220"/>
    <lineage>
        <taxon>Eukaryota</taxon>
        <taxon>Metazoa</taxon>
        <taxon>Spiralia</taxon>
        <taxon>Lophotrochozoa</taxon>
        <taxon>Mollusca</taxon>
        <taxon>Gastropoda</taxon>
        <taxon>Caenogastropoda</taxon>
        <taxon>Littorinimorpha</taxon>
        <taxon>Littorinoidea</taxon>
        <taxon>Littorinidae</taxon>
        <taxon>Littorina</taxon>
    </lineage>
</organism>
<dbReference type="Pfam" id="PF00041">
    <property type="entry name" value="fn3"/>
    <property type="match status" value="1"/>
</dbReference>
<evidence type="ECO:0000256" key="5">
    <source>
        <dbReference type="SAM" id="Phobius"/>
    </source>
</evidence>
<protein>
    <recommendedName>
        <fullName evidence="10">Receptor protein-tyrosine kinase</fullName>
    </recommendedName>
</protein>
<dbReference type="EMBL" id="JBAMIC010000014">
    <property type="protein sequence ID" value="KAK7096288.1"/>
    <property type="molecule type" value="Genomic_DNA"/>
</dbReference>
<dbReference type="Gene3D" id="1.10.510.10">
    <property type="entry name" value="Transferase(Phosphotransferase) domain 1"/>
    <property type="match status" value="1"/>
</dbReference>
<accession>A0AAN9G5M1</accession>
<dbReference type="Pfam" id="PF07714">
    <property type="entry name" value="PK_Tyr_Ser-Thr"/>
    <property type="match status" value="1"/>
</dbReference>
<evidence type="ECO:0000259" key="6">
    <source>
        <dbReference type="PROSITE" id="PS50011"/>
    </source>
</evidence>
<keyword evidence="5" id="KW-0812">Transmembrane</keyword>
<dbReference type="AlphaFoldDB" id="A0AAN9G5M1"/>
<dbReference type="PROSITE" id="PS50853">
    <property type="entry name" value="FN3"/>
    <property type="match status" value="1"/>
</dbReference>
<dbReference type="SMART" id="SM00060">
    <property type="entry name" value="FN3"/>
    <property type="match status" value="1"/>
</dbReference>
<dbReference type="GO" id="GO:0007169">
    <property type="term" value="P:cell surface receptor protein tyrosine kinase signaling pathway"/>
    <property type="evidence" value="ECO:0007669"/>
    <property type="project" value="TreeGrafter"/>
</dbReference>
<dbReference type="InterPro" id="IPR000719">
    <property type="entry name" value="Prot_kinase_dom"/>
</dbReference>
<dbReference type="PRINTS" id="PR00109">
    <property type="entry name" value="TYRKINASE"/>
</dbReference>
<keyword evidence="2" id="KW-0325">Glycoprotein</keyword>
<sequence length="1069" mass="120230">MQARLTYKANMNGVFMEMYELMADSTDRTDMDFIWTNRKKINQLEVMAASQFSVSNIPPPPDYISSSRFGIVSGSIQMLHTKVALSKQKRRFVRSTDPYVSLDKNFNCSESVSPENPETSVFNCTITQRFDRSLENGDNLTIKFSTESGGYRTLRNTNAGGGIIATQSFSGQMKEVDVQFRFDLDLPFHCQESASCGNNEVLLDVQDVTKDALQMRWSGWQDQLSGMHRYALEVFVLNMTRPNQLGILKPLQPLFITEVYETNGPLSQIYQPPSPGMYAVILEAGDLANNTKYVRRLVLYDPVSGVDTDPAHHLRFTTASPMDNYAFQNNTSAPVVTWEGFFVNRLHEENALLGSVDPYPSQLEDSRKRIPPQLDDDEGERTVKAIPNERGIVEFEVRVHRKSGKVEQSRFVNPPASTLSWQSTGLNQVFRVRDDVNVGETVIVWVRASDMLGNQRVERAIVTVDNSPPEVGQMTFLMNTRVPGIDFSSRFELAAQDEESGITHVNWRFTRSNGTEIYSKTVPSTPAENCVGQSSHKCYCNRRNQCFLTDVSLSLSNCHMMVEKESLDTEIISVTAEVVNRAGLVLSRSMQKGKLADLNGTEEYFPPQNLRVIRLSETSATLTWDFPPSCFSRKDIMVVYPGHNGEQVTEPVHKDAKRYDLVDLEPGRQYRIELYTSYVGNINSNRQALVFSSLQPVGLTGGQKAGVGIGVVVGILLLVVVVVLLLLMKRRPVVFRKMRDSLRNSTTDKKNVAPPKAAVTYTQSVHDEDLYLPVGHTWESRQPWQVKASQLTLHNQIGEGKFADIYSATWSRPGNNGQLTTVAAKVLKGGFGQNEVNTMMSKIQFFANKVGSHSNVLLFHGAVLDNDFLGPVLMLEYCESGQLDKWLKENQAKVTEDTVEKLYRFCRDIACGMEYLASKGIVHTRLAARNVLLTFILDAKVAGFGPKDGTENKVSAKWSAPEVLEERPATEKSDVWSYGVTLWEIFSLGKTPYSDIRGAEIGTHIKAGKRMEKPELANDMFHKLMQNCWQEKQRSRPSFADISKELQDLFSSGQRKSEELYYMASHIHK</sequence>
<dbReference type="InterPro" id="IPR036116">
    <property type="entry name" value="FN3_sf"/>
</dbReference>
<comment type="subcellular location">
    <subcellularLocation>
        <location evidence="1">Membrane</location>
        <topology evidence="1">Single-pass membrane protein</topology>
    </subcellularLocation>
</comment>
<evidence type="ECO:0000256" key="2">
    <source>
        <dbReference type="ARBA" id="ARBA00023180"/>
    </source>
</evidence>
<gene>
    <name evidence="8" type="ORF">V1264_005597</name>
</gene>
<dbReference type="Proteomes" id="UP001374579">
    <property type="component" value="Unassembled WGS sequence"/>
</dbReference>
<dbReference type="SUPFAM" id="SSF49265">
    <property type="entry name" value="Fibronectin type III"/>
    <property type="match status" value="1"/>
</dbReference>
<dbReference type="InterPro" id="IPR050122">
    <property type="entry name" value="RTK"/>
</dbReference>
<evidence type="ECO:0000256" key="1">
    <source>
        <dbReference type="ARBA" id="ARBA00004167"/>
    </source>
</evidence>
<dbReference type="GO" id="GO:0005886">
    <property type="term" value="C:plasma membrane"/>
    <property type="evidence" value="ECO:0007669"/>
    <property type="project" value="TreeGrafter"/>
</dbReference>
<keyword evidence="3" id="KW-0067">ATP-binding</keyword>
<dbReference type="CDD" id="cd00063">
    <property type="entry name" value="FN3"/>
    <property type="match status" value="1"/>
</dbReference>
<dbReference type="PANTHER" id="PTHR24416:SF611">
    <property type="entry name" value="TYROSINE-PROTEIN KINASE TRANSMEMBRANE RECEPTOR ROR"/>
    <property type="match status" value="1"/>
</dbReference>
<evidence type="ECO:0000313" key="9">
    <source>
        <dbReference type="Proteomes" id="UP001374579"/>
    </source>
</evidence>
<evidence type="ECO:0000313" key="8">
    <source>
        <dbReference type="EMBL" id="KAK7096288.1"/>
    </source>
</evidence>
<proteinExistence type="predicted"/>
<evidence type="ECO:0000259" key="7">
    <source>
        <dbReference type="PROSITE" id="PS50853"/>
    </source>
</evidence>
<keyword evidence="3" id="KW-0547">Nucleotide-binding</keyword>
<keyword evidence="5" id="KW-1133">Transmembrane helix</keyword>
<dbReference type="GO" id="GO:0043235">
    <property type="term" value="C:receptor complex"/>
    <property type="evidence" value="ECO:0007669"/>
    <property type="project" value="TreeGrafter"/>
</dbReference>
<keyword evidence="5" id="KW-0472">Membrane</keyword>
<feature type="transmembrane region" description="Helical" evidence="5">
    <location>
        <begin position="705"/>
        <end position="728"/>
    </location>
</feature>
<dbReference type="InterPro" id="IPR001245">
    <property type="entry name" value="Ser-Thr/Tyr_kinase_cat_dom"/>
</dbReference>
<comment type="caution">
    <text evidence="8">The sequence shown here is derived from an EMBL/GenBank/DDBJ whole genome shotgun (WGS) entry which is preliminary data.</text>
</comment>
<feature type="region of interest" description="Disordered" evidence="4">
    <location>
        <begin position="357"/>
        <end position="378"/>
    </location>
</feature>
<dbReference type="InterPro" id="IPR011009">
    <property type="entry name" value="Kinase-like_dom_sf"/>
</dbReference>
<dbReference type="PANTHER" id="PTHR24416">
    <property type="entry name" value="TYROSINE-PROTEIN KINASE RECEPTOR"/>
    <property type="match status" value="1"/>
</dbReference>
<dbReference type="SUPFAM" id="SSF56112">
    <property type="entry name" value="Protein kinase-like (PK-like)"/>
    <property type="match status" value="1"/>
</dbReference>
<dbReference type="InterPro" id="IPR013783">
    <property type="entry name" value="Ig-like_fold"/>
</dbReference>
<dbReference type="GO" id="GO:0005524">
    <property type="term" value="F:ATP binding"/>
    <property type="evidence" value="ECO:0007669"/>
    <property type="project" value="UniProtKB-UniRule"/>
</dbReference>
<dbReference type="InterPro" id="IPR017441">
    <property type="entry name" value="Protein_kinase_ATP_BS"/>
</dbReference>
<evidence type="ECO:0000256" key="3">
    <source>
        <dbReference type="PROSITE-ProRule" id="PRU10141"/>
    </source>
</evidence>
<dbReference type="PROSITE" id="PS50011">
    <property type="entry name" value="PROTEIN_KINASE_DOM"/>
    <property type="match status" value="1"/>
</dbReference>
<dbReference type="PROSITE" id="PS00107">
    <property type="entry name" value="PROTEIN_KINASE_ATP"/>
    <property type="match status" value="1"/>
</dbReference>
<dbReference type="CDD" id="cd00192">
    <property type="entry name" value="PTKc"/>
    <property type="match status" value="1"/>
</dbReference>
<dbReference type="Gene3D" id="2.60.40.10">
    <property type="entry name" value="Immunoglobulins"/>
    <property type="match status" value="1"/>
</dbReference>
<keyword evidence="9" id="KW-1185">Reference proteome</keyword>
<evidence type="ECO:0008006" key="10">
    <source>
        <dbReference type="Google" id="ProtNLM"/>
    </source>
</evidence>